<dbReference type="GO" id="GO:0000981">
    <property type="term" value="F:DNA-binding transcription factor activity, RNA polymerase II-specific"/>
    <property type="evidence" value="ECO:0007669"/>
    <property type="project" value="InterPro"/>
</dbReference>
<dbReference type="Gene3D" id="4.10.240.10">
    <property type="entry name" value="Zn(2)-C6 fungal-type DNA-binding domain"/>
    <property type="match status" value="1"/>
</dbReference>
<dbReference type="SUPFAM" id="SSF57701">
    <property type="entry name" value="Zn2/Cys6 DNA-binding domain"/>
    <property type="match status" value="1"/>
</dbReference>
<dbReference type="InterPro" id="IPR001138">
    <property type="entry name" value="Zn2Cys6_DnaBD"/>
</dbReference>
<dbReference type="Pfam" id="PF00172">
    <property type="entry name" value="Zn_clus"/>
    <property type="match status" value="1"/>
</dbReference>
<dbReference type="PROSITE" id="PS00463">
    <property type="entry name" value="ZN2_CY6_FUNGAL_1"/>
    <property type="match status" value="1"/>
</dbReference>
<evidence type="ECO:0000256" key="2">
    <source>
        <dbReference type="SAM" id="MobiDB-lite"/>
    </source>
</evidence>
<dbReference type="PANTHER" id="PTHR47655:SF2">
    <property type="entry name" value="QUINIC ACID UTILIZATION ACTIVATOR"/>
    <property type="match status" value="1"/>
</dbReference>
<protein>
    <submittedName>
        <fullName evidence="4">Uu.00g000650.m01.CDS01</fullName>
    </submittedName>
</protein>
<dbReference type="PROSITE" id="PS50048">
    <property type="entry name" value="ZN2_CY6_FUNGAL_2"/>
    <property type="match status" value="1"/>
</dbReference>
<evidence type="ECO:0000313" key="4">
    <source>
        <dbReference type="EMBL" id="CAJ2505935.1"/>
    </source>
</evidence>
<organism evidence="4 5">
    <name type="scientific">Anthostomella pinea</name>
    <dbReference type="NCBI Taxonomy" id="933095"/>
    <lineage>
        <taxon>Eukaryota</taxon>
        <taxon>Fungi</taxon>
        <taxon>Dikarya</taxon>
        <taxon>Ascomycota</taxon>
        <taxon>Pezizomycotina</taxon>
        <taxon>Sordariomycetes</taxon>
        <taxon>Xylariomycetidae</taxon>
        <taxon>Xylariales</taxon>
        <taxon>Xylariaceae</taxon>
        <taxon>Anthostomella</taxon>
    </lineage>
</organism>
<dbReference type="SMART" id="SM00066">
    <property type="entry name" value="GAL4"/>
    <property type="match status" value="1"/>
</dbReference>
<dbReference type="Proteomes" id="UP001295740">
    <property type="component" value="Unassembled WGS sequence"/>
</dbReference>
<sequence length="276" mass="30396">MDQAEQMGYAIDDPPATEGTFPNTRALPLAPYLPESDYQTSHPPGLNIYAGPGYYALPTSTGPAATSVTSNEYPPMRHLQEMERTHNASAWSLNPLAPVYERVQNTGTQDMNAYGYGIQEGPNILHSGSNGQDMFPLGSQPQHSPSGAIPVTVNQPNRKRKRASNPCERCRRLHQPCTEQIPRCSNCELADEQCMYAARKERGPVKGAHSLVEKIMGYISSKSPALEKQIQEYLAKKDPTGVSPLRHIKAQEKGQDWLDAFRGSPVAHMFAPDPQP</sequence>
<name>A0AAI8VK72_9PEZI</name>
<proteinExistence type="predicted"/>
<dbReference type="AlphaFoldDB" id="A0AAI8VK72"/>
<evidence type="ECO:0000259" key="3">
    <source>
        <dbReference type="PROSITE" id="PS50048"/>
    </source>
</evidence>
<accession>A0AAI8VK72</accession>
<dbReference type="CDD" id="cd00067">
    <property type="entry name" value="GAL4"/>
    <property type="match status" value="1"/>
</dbReference>
<gene>
    <name evidence="4" type="ORF">KHLLAP_LOCUS6403</name>
</gene>
<dbReference type="InterPro" id="IPR052783">
    <property type="entry name" value="Metabolic/Drug-Res_Regulator"/>
</dbReference>
<keyword evidence="1" id="KW-0539">Nucleus</keyword>
<evidence type="ECO:0000256" key="1">
    <source>
        <dbReference type="ARBA" id="ARBA00023242"/>
    </source>
</evidence>
<feature type="domain" description="Zn(2)-C6 fungal-type" evidence="3">
    <location>
        <begin position="166"/>
        <end position="196"/>
    </location>
</feature>
<comment type="caution">
    <text evidence="4">The sequence shown here is derived from an EMBL/GenBank/DDBJ whole genome shotgun (WGS) entry which is preliminary data.</text>
</comment>
<dbReference type="GO" id="GO:0008270">
    <property type="term" value="F:zinc ion binding"/>
    <property type="evidence" value="ECO:0007669"/>
    <property type="project" value="InterPro"/>
</dbReference>
<dbReference type="GO" id="GO:0045944">
    <property type="term" value="P:positive regulation of transcription by RNA polymerase II"/>
    <property type="evidence" value="ECO:0007669"/>
    <property type="project" value="TreeGrafter"/>
</dbReference>
<dbReference type="PANTHER" id="PTHR47655">
    <property type="entry name" value="QUINIC ACID UTILIZATION ACTIVATOR"/>
    <property type="match status" value="1"/>
</dbReference>
<feature type="region of interest" description="Disordered" evidence="2">
    <location>
        <begin position="139"/>
        <end position="161"/>
    </location>
</feature>
<dbReference type="InterPro" id="IPR036864">
    <property type="entry name" value="Zn2-C6_fun-type_DNA-bd_sf"/>
</dbReference>
<keyword evidence="5" id="KW-1185">Reference proteome</keyword>
<dbReference type="EMBL" id="CAUWAG010000008">
    <property type="protein sequence ID" value="CAJ2505935.1"/>
    <property type="molecule type" value="Genomic_DNA"/>
</dbReference>
<reference evidence="4" key="1">
    <citation type="submission" date="2023-10" db="EMBL/GenBank/DDBJ databases">
        <authorList>
            <person name="Hackl T."/>
        </authorList>
    </citation>
    <scope>NUCLEOTIDE SEQUENCE</scope>
</reference>
<evidence type="ECO:0000313" key="5">
    <source>
        <dbReference type="Proteomes" id="UP001295740"/>
    </source>
</evidence>